<evidence type="ECO:0000256" key="3">
    <source>
        <dbReference type="ARBA" id="ARBA00012219"/>
    </source>
</evidence>
<comment type="catalytic activity">
    <reaction evidence="11">
        <text>(R)-pantoate + beta-alanine + ATP = (R)-pantothenate + AMP + diphosphate + H(+)</text>
        <dbReference type="Rhea" id="RHEA:10912"/>
        <dbReference type="ChEBI" id="CHEBI:15378"/>
        <dbReference type="ChEBI" id="CHEBI:15980"/>
        <dbReference type="ChEBI" id="CHEBI:29032"/>
        <dbReference type="ChEBI" id="CHEBI:30616"/>
        <dbReference type="ChEBI" id="CHEBI:33019"/>
        <dbReference type="ChEBI" id="CHEBI:57966"/>
        <dbReference type="ChEBI" id="CHEBI:456215"/>
        <dbReference type="EC" id="6.3.2.1"/>
    </reaction>
</comment>
<dbReference type="InterPro" id="IPR014729">
    <property type="entry name" value="Rossmann-like_a/b/a_fold"/>
</dbReference>
<name>A0A066W614_TILAU</name>
<dbReference type="EC" id="6.3.2.1" evidence="3"/>
<reference evidence="13 14" key="1">
    <citation type="submission" date="2014-05" db="EMBL/GenBank/DDBJ databases">
        <title>Draft genome sequence of a rare smut relative, Tilletiaria anomala UBC 951.</title>
        <authorList>
            <consortium name="DOE Joint Genome Institute"/>
            <person name="Toome M."/>
            <person name="Kuo A."/>
            <person name="Henrissat B."/>
            <person name="Lipzen A."/>
            <person name="Tritt A."/>
            <person name="Yoshinaga Y."/>
            <person name="Zane M."/>
            <person name="Barry K."/>
            <person name="Grigoriev I.V."/>
            <person name="Spatafora J.W."/>
            <person name="Aimea M.C."/>
        </authorList>
    </citation>
    <scope>NUCLEOTIDE SEQUENCE [LARGE SCALE GENOMIC DNA]</scope>
    <source>
        <strain evidence="13 14">UBC 951</strain>
    </source>
</reference>
<dbReference type="NCBIfam" id="TIGR00018">
    <property type="entry name" value="panC"/>
    <property type="match status" value="1"/>
</dbReference>
<keyword evidence="7" id="KW-0547">Nucleotide-binding</keyword>
<evidence type="ECO:0000313" key="13">
    <source>
        <dbReference type="EMBL" id="KDN47978.1"/>
    </source>
</evidence>
<evidence type="ECO:0000256" key="4">
    <source>
        <dbReference type="ARBA" id="ARBA00015647"/>
    </source>
</evidence>
<dbReference type="Proteomes" id="UP000027361">
    <property type="component" value="Unassembled WGS sequence"/>
</dbReference>
<comment type="pathway">
    <text evidence="1">Cofactor biosynthesis; (R)-pantothenate biosynthesis; (R)-pantothenate from (R)-pantoate and beta-alanine: step 1/1.</text>
</comment>
<evidence type="ECO:0000313" key="14">
    <source>
        <dbReference type="Proteomes" id="UP000027361"/>
    </source>
</evidence>
<dbReference type="PANTHER" id="PTHR21299:SF1">
    <property type="entry name" value="PANTOATE--BETA-ALANINE LIGASE"/>
    <property type="match status" value="1"/>
</dbReference>
<proteinExistence type="inferred from homology"/>
<evidence type="ECO:0000256" key="7">
    <source>
        <dbReference type="ARBA" id="ARBA00022741"/>
    </source>
</evidence>
<dbReference type="Gene3D" id="3.30.1300.10">
    <property type="entry name" value="Pantoate-beta-alanine ligase, C-terminal domain"/>
    <property type="match status" value="1"/>
</dbReference>
<dbReference type="UniPathway" id="UPA00028">
    <property type="reaction ID" value="UER00005"/>
</dbReference>
<dbReference type="InParanoid" id="A0A066W614"/>
<dbReference type="PANTHER" id="PTHR21299">
    <property type="entry name" value="CYTIDYLATE KINASE/PANTOATE-BETA-ALANINE LIGASE"/>
    <property type="match status" value="1"/>
</dbReference>
<dbReference type="EMBL" id="JMSN01000027">
    <property type="protein sequence ID" value="KDN47978.1"/>
    <property type="molecule type" value="Genomic_DNA"/>
</dbReference>
<accession>A0A066W614</accession>
<dbReference type="Gene3D" id="3.40.50.620">
    <property type="entry name" value="HUPs"/>
    <property type="match status" value="1"/>
</dbReference>
<evidence type="ECO:0000256" key="11">
    <source>
        <dbReference type="ARBA" id="ARBA00048258"/>
    </source>
</evidence>
<keyword evidence="6" id="KW-0566">Pantothenate biosynthesis</keyword>
<dbReference type="HAMAP" id="MF_00158">
    <property type="entry name" value="PanC"/>
    <property type="match status" value="1"/>
</dbReference>
<dbReference type="SUPFAM" id="SSF52374">
    <property type="entry name" value="Nucleotidylyl transferase"/>
    <property type="match status" value="1"/>
</dbReference>
<dbReference type="GO" id="GO:0005524">
    <property type="term" value="F:ATP binding"/>
    <property type="evidence" value="ECO:0007669"/>
    <property type="project" value="UniProtKB-KW"/>
</dbReference>
<dbReference type="GeneID" id="25266950"/>
<dbReference type="OMA" id="LWPAVDH"/>
<evidence type="ECO:0000256" key="1">
    <source>
        <dbReference type="ARBA" id="ARBA00004990"/>
    </source>
</evidence>
<keyword evidence="14" id="KW-1185">Reference proteome</keyword>
<dbReference type="OrthoDB" id="2020436at2759"/>
<keyword evidence="5 13" id="KW-0436">Ligase</keyword>
<evidence type="ECO:0000256" key="8">
    <source>
        <dbReference type="ARBA" id="ARBA00022840"/>
    </source>
</evidence>
<dbReference type="FunFam" id="3.40.50.620:FF:000013">
    <property type="entry name" value="Pantothenate synthetase"/>
    <property type="match status" value="1"/>
</dbReference>
<dbReference type="HOGENOM" id="CLU_047148_1_0_1"/>
<evidence type="ECO:0000256" key="10">
    <source>
        <dbReference type="ARBA" id="ARBA00032806"/>
    </source>
</evidence>
<dbReference type="InterPro" id="IPR042176">
    <property type="entry name" value="Pantoate_ligase_C"/>
</dbReference>
<comment type="similarity">
    <text evidence="2">Belongs to the pantothenate synthetase family.</text>
</comment>
<dbReference type="FunCoup" id="A0A066W614">
    <property type="interactions" value="262"/>
</dbReference>
<sequence length="411" mass="44981">MQEPVLPRRLISQPFQSSYKSQGKARDAPLKRQCLPVVYQRQYRTQAGESKSDVSKAGNGAGSSSLTPRIIHTVKDLRAWRREALMNGKKVGFVPTMGALHAGHLNLVQASLENNDCTVVSIFVNPAQFAPHEDLSSYPRTLPSDTAALSQLSSGEDRRVDIIFAPSVSEMYPSGLTQVVQDQVGAFVEVKGLSHQMEGGSRPTFFRGVVTVCTKLFHAVQPDATYFGQKDIQQSVILRRLLSDLLFPFPEPQNMHVLPTTRDPITGLALSSRNAYLSPKTREKYAPALYRALMAGQLAWEQVQEPEEGKSSSGEGAMRIRRTLQAARKVIAGEAALAQKDGVRLQLDYISLNDPSTLANLEQQAASVGSSDFKVDKAIMSGALLASEIEPDGKKSRVTRLIDNVLLGFSM</sequence>
<organism evidence="13 14">
    <name type="scientific">Tilletiaria anomala (strain ATCC 24038 / CBS 436.72 / UBC 951)</name>
    <dbReference type="NCBI Taxonomy" id="1037660"/>
    <lineage>
        <taxon>Eukaryota</taxon>
        <taxon>Fungi</taxon>
        <taxon>Dikarya</taxon>
        <taxon>Basidiomycota</taxon>
        <taxon>Ustilaginomycotina</taxon>
        <taxon>Exobasidiomycetes</taxon>
        <taxon>Georgefischeriales</taxon>
        <taxon>Tilletiariaceae</taxon>
        <taxon>Tilletiaria</taxon>
    </lineage>
</organism>
<dbReference type="Pfam" id="PF02569">
    <property type="entry name" value="Pantoate_ligase"/>
    <property type="match status" value="1"/>
</dbReference>
<dbReference type="AlphaFoldDB" id="A0A066W614"/>
<keyword evidence="8" id="KW-0067">ATP-binding</keyword>
<dbReference type="GO" id="GO:0004592">
    <property type="term" value="F:pantoate-beta-alanine ligase activity"/>
    <property type="evidence" value="ECO:0007669"/>
    <property type="project" value="UniProtKB-EC"/>
</dbReference>
<gene>
    <name evidence="13" type="ORF">K437DRAFT_284209</name>
</gene>
<dbReference type="InterPro" id="IPR003721">
    <property type="entry name" value="Pantoate_ligase"/>
</dbReference>
<evidence type="ECO:0000256" key="6">
    <source>
        <dbReference type="ARBA" id="ARBA00022655"/>
    </source>
</evidence>
<comment type="caution">
    <text evidence="13">The sequence shown here is derived from an EMBL/GenBank/DDBJ whole genome shotgun (WGS) entry which is preliminary data.</text>
</comment>
<evidence type="ECO:0000256" key="2">
    <source>
        <dbReference type="ARBA" id="ARBA00009256"/>
    </source>
</evidence>
<evidence type="ECO:0000256" key="5">
    <source>
        <dbReference type="ARBA" id="ARBA00022598"/>
    </source>
</evidence>
<dbReference type="RefSeq" id="XP_013243997.1">
    <property type="nucleotide sequence ID" value="XM_013388543.1"/>
</dbReference>
<dbReference type="STRING" id="1037660.A0A066W614"/>
<feature type="region of interest" description="Disordered" evidence="12">
    <location>
        <begin position="1"/>
        <end position="28"/>
    </location>
</feature>
<protein>
    <recommendedName>
        <fullName evidence="4">Pantoate--beta-alanine ligase</fullName>
        <ecNumber evidence="3">6.3.2.1</ecNumber>
    </recommendedName>
    <alternativeName>
        <fullName evidence="10">Pantoate-activating enzyme</fullName>
    </alternativeName>
    <alternativeName>
        <fullName evidence="9">Pantothenate synthetase</fullName>
    </alternativeName>
</protein>
<evidence type="ECO:0000256" key="12">
    <source>
        <dbReference type="SAM" id="MobiDB-lite"/>
    </source>
</evidence>
<evidence type="ECO:0000256" key="9">
    <source>
        <dbReference type="ARBA" id="ARBA00029902"/>
    </source>
</evidence>
<dbReference type="GO" id="GO:0015940">
    <property type="term" value="P:pantothenate biosynthetic process"/>
    <property type="evidence" value="ECO:0007669"/>
    <property type="project" value="UniProtKB-UniPathway"/>
</dbReference>
<feature type="region of interest" description="Disordered" evidence="12">
    <location>
        <begin position="46"/>
        <end position="66"/>
    </location>
</feature>